<dbReference type="AlphaFoldDB" id="A0A1C4XD54"/>
<gene>
    <name evidence="1" type="ORF">GA0070607_5086</name>
</gene>
<organism evidence="1 2">
    <name type="scientific">Micromonospora coriariae</name>
    <dbReference type="NCBI Taxonomy" id="285665"/>
    <lineage>
        <taxon>Bacteria</taxon>
        <taxon>Bacillati</taxon>
        <taxon>Actinomycetota</taxon>
        <taxon>Actinomycetes</taxon>
        <taxon>Micromonosporales</taxon>
        <taxon>Micromonosporaceae</taxon>
        <taxon>Micromonospora</taxon>
    </lineage>
</organism>
<dbReference type="EMBL" id="LT607412">
    <property type="protein sequence ID" value="SCF06418.1"/>
    <property type="molecule type" value="Genomic_DNA"/>
</dbReference>
<sequence length="90" mass="9396">MAPSNHQKHQAGRRLAVAEALLHGLSGSLHSPQTFVTISGRTAIYPVSVEAWRNRWSLFEDVAQPVSGETASCLPRVGSASGASAGCAPV</sequence>
<name>A0A1C4XD54_9ACTN</name>
<accession>A0A1C4XD54</accession>
<keyword evidence="2" id="KW-1185">Reference proteome</keyword>
<evidence type="ECO:0000313" key="1">
    <source>
        <dbReference type="EMBL" id="SCF06418.1"/>
    </source>
</evidence>
<protein>
    <submittedName>
        <fullName evidence="1">Uncharacterized protein</fullName>
    </submittedName>
</protein>
<dbReference type="Proteomes" id="UP000198243">
    <property type="component" value="Chromosome I"/>
</dbReference>
<reference evidence="2" key="1">
    <citation type="submission" date="2016-06" db="EMBL/GenBank/DDBJ databases">
        <authorList>
            <person name="Varghese N."/>
            <person name="Submissions Spin"/>
        </authorList>
    </citation>
    <scope>NUCLEOTIDE SEQUENCE [LARGE SCALE GENOMIC DNA]</scope>
    <source>
        <strain evidence="2">DSM 44875</strain>
    </source>
</reference>
<evidence type="ECO:0000313" key="2">
    <source>
        <dbReference type="Proteomes" id="UP000198243"/>
    </source>
</evidence>
<proteinExistence type="predicted"/>